<feature type="compositionally biased region" description="Basic and acidic residues" evidence="1">
    <location>
        <begin position="169"/>
        <end position="180"/>
    </location>
</feature>
<dbReference type="GeneID" id="98659976"/>
<name>A0AAW4W1S7_9FIRM</name>
<feature type="region of interest" description="Disordered" evidence="1">
    <location>
        <begin position="167"/>
        <end position="190"/>
    </location>
</feature>
<feature type="compositionally biased region" description="Basic and acidic residues" evidence="1">
    <location>
        <begin position="32"/>
        <end position="46"/>
    </location>
</feature>
<reference evidence="2 3" key="1">
    <citation type="submission" date="2021-10" db="EMBL/GenBank/DDBJ databases">
        <title>Anaerobic single-cell dispensing facilitates the cultivation of human gut bacteria.</title>
        <authorList>
            <person name="Afrizal A."/>
        </authorList>
    </citation>
    <scope>NUCLEOTIDE SEQUENCE [LARGE SCALE GENOMIC DNA]</scope>
    <source>
        <strain evidence="2 3">CLA-AA-H270</strain>
    </source>
</reference>
<accession>A0AAW4W1S7</accession>
<dbReference type="AlphaFoldDB" id="A0AAW4W1S7"/>
<sequence>MGEQCSPLRLCASKGNGDHQSSEKQPPAKSRLPQEDAARKEDENGHARNPVQQACKPSVREVPERHAAVERGHGQQVEQPEQGTRAGKPVRAERVRQCGERKAGRRSGEADGGARKRRRRQAAPQDSAAGGQAQGVHRAAGQPNDEKVSALMYSRRQQENGEHAALIRAPERSHEHKKAVADLNPAHSVR</sequence>
<comment type="caution">
    <text evidence="2">The sequence shown here is derived from an EMBL/GenBank/DDBJ whole genome shotgun (WGS) entry which is preliminary data.</text>
</comment>
<feature type="compositionally biased region" description="Basic and acidic residues" evidence="1">
    <location>
        <begin position="90"/>
        <end position="114"/>
    </location>
</feature>
<proteinExistence type="predicted"/>
<dbReference type="EMBL" id="JAJEPX010000025">
    <property type="protein sequence ID" value="MCC2177211.1"/>
    <property type="molecule type" value="Genomic_DNA"/>
</dbReference>
<evidence type="ECO:0000313" key="2">
    <source>
        <dbReference type="EMBL" id="MCC2177211.1"/>
    </source>
</evidence>
<feature type="region of interest" description="Disordered" evidence="1">
    <location>
        <begin position="1"/>
        <end position="150"/>
    </location>
</feature>
<dbReference type="RefSeq" id="WP_227600849.1">
    <property type="nucleotide sequence ID" value="NZ_JAJEPX010000025.1"/>
</dbReference>
<evidence type="ECO:0000256" key="1">
    <source>
        <dbReference type="SAM" id="MobiDB-lite"/>
    </source>
</evidence>
<dbReference type="Proteomes" id="UP001298753">
    <property type="component" value="Unassembled WGS sequence"/>
</dbReference>
<protein>
    <submittedName>
        <fullName evidence="2">Uncharacterized protein</fullName>
    </submittedName>
</protein>
<organism evidence="2 3">
    <name type="scientific">Agathobaculum butyriciproducens</name>
    <dbReference type="NCBI Taxonomy" id="1628085"/>
    <lineage>
        <taxon>Bacteria</taxon>
        <taxon>Bacillati</taxon>
        <taxon>Bacillota</taxon>
        <taxon>Clostridia</taxon>
        <taxon>Eubacteriales</taxon>
        <taxon>Butyricicoccaceae</taxon>
        <taxon>Agathobaculum</taxon>
    </lineage>
</organism>
<evidence type="ECO:0000313" key="3">
    <source>
        <dbReference type="Proteomes" id="UP001298753"/>
    </source>
</evidence>
<feature type="compositionally biased region" description="Basic and acidic residues" evidence="1">
    <location>
        <begin position="58"/>
        <end position="73"/>
    </location>
</feature>
<gene>
    <name evidence="2" type="ORF">LKD22_08750</name>
</gene>
<keyword evidence="3" id="KW-1185">Reference proteome</keyword>